<dbReference type="EMBL" id="LCUJ01000014">
    <property type="protein sequence ID" value="OCL96495.1"/>
    <property type="molecule type" value="Genomic_DNA"/>
</dbReference>
<reference evidence="2" key="1">
    <citation type="submission" date="2015-05" db="EMBL/GenBank/DDBJ databases">
        <authorList>
            <person name="Rovetto F."/>
            <person name="Cocolin L."/>
            <person name="Illeghems K."/>
            <person name="Van Nieuwerburgh F."/>
            <person name="Houf K."/>
        </authorList>
    </citation>
    <scope>NUCLEOTIDE SEQUENCE [LARGE SCALE GENOMIC DNA]</scope>
    <source>
        <strain evidence="2">DU22</strain>
    </source>
</reference>
<accession>A0A1C0B2Q2</accession>
<organism evidence="1 2">
    <name type="scientific">Aliarcobacter thereius</name>
    <dbReference type="NCBI Taxonomy" id="544718"/>
    <lineage>
        <taxon>Bacteria</taxon>
        <taxon>Pseudomonadati</taxon>
        <taxon>Campylobacterota</taxon>
        <taxon>Epsilonproteobacteria</taxon>
        <taxon>Campylobacterales</taxon>
        <taxon>Arcobacteraceae</taxon>
        <taxon>Aliarcobacter</taxon>
    </lineage>
</organism>
<dbReference type="OrthoDB" id="3327548at2"/>
<proteinExistence type="predicted"/>
<name>A0A1C0B2Q2_9BACT</name>
<sequence length="1268" mass="150861">MQNELIEQFTRYNKKEFYQWLVVSLAHPSNQKFGIRYELLIHTLISINEEKFSNKILTREKFEEFISWFEQKYSNHFIMMEDFEPFKQTNLIPLFLDGEKYYFFYGSLERPYEALKQFHEIVFSVNIEELNNIKSEFLFSLQRQTDILTNLSSDYEAQSETTSMYIPSLEFFNKYKSFFEVDSVNIKHLHNSQKITPLTETEKMFDFGIDDAVSSSKISQLEIDDTNLKDSIYFYEMGINNFNGLYTKIDNKFFLIPFESHIETIYNLTSKIIYNEKFQYLDSINDSMFQRMMKMLSYFFCPPHRLDGLMDMSKNIHSKYFDTVAQIDADKVLLFKFIPHSNNLQNSIDGVAQKSFEELKKMKLLNNLFMFRLEREKHMINMNQTPIDMSEIKIIIIFEELTLNYMLGFAKDWKEKNIFIYNSLDIKPILDLLSKKESDNNTALWQYLEAEKKQSSYNNNPMQMDTLDSFAIYYKNESFAIMGKQPDLMMFTSHSWSDFYHEYLYEKYQDNIYELVEFSFPNKFNKITHLGNSTYEYIDTSMLDGGRCVKYQNKLIWIVYPSNGFNLKDEEIRVSIFIAEFFTFYIDRYKESIFEFLKEFNFNINTQDFMISIFPDSLVKQNENLEHLLMYANKIDDKENIVFSSQIREYIYNEIFTAVVVTSKLERLENTFGYKEHINPEKYIFEKFIASLLHALNIQSPKNLVSKFIENIWDIKERAFVLENRPVNNARLEAYKKPLLFQPSFISNVNQEMVNYLKHLSIEPKEYWEEDSKQLNNLIFEFLQKKLEERISQFDSSILIYAYKQIEYIEGKREKEKNQMKFDVEKYIEFDIHERYYKEKIETSELAVSAKHILHTTLKVTPQGGKSISEHDWYYLMACSKIINETIQRSDQLHYRLVETGIEITSSYELIDIDKSSDIDFNAHYKQTTSSQIISAKNESTLSESSEEEKNTKVSSPFNEQLNSAWNSEYGFYLENMIKVMMALGRFEIKKDSYFPLSLLTVEEIFEHLKNIFKETVELDEIKKILAFLSLDFRTYSNYKYIDYSIDRLMRKKERLNLSPFIKIDDKYLFGHQLLLNAIDGWTFPLFEGDSPFSIDDTNLVKKELTKIHDKLDKDLEILTCKEAVKFVGEEFVRCNIDKFQTLSKKFPQKPSCGEIDLLVANPNTKIIFVMDAKNVNQKHHISAIDRELNKFLKGDKSYLVKLNKKFDFIEENKDEILNHFKIEDKNGWKVKKGFVVNTLYVSAFYKEKVDFILIDDLGKFLQQDENL</sequence>
<comment type="caution">
    <text evidence="1">The sequence shown here is derived from an EMBL/GenBank/DDBJ whole genome shotgun (WGS) entry which is preliminary data.</text>
</comment>
<evidence type="ECO:0000313" key="2">
    <source>
        <dbReference type="Proteomes" id="UP000093281"/>
    </source>
</evidence>
<protein>
    <submittedName>
        <fullName evidence="1">Uncharacterized protein</fullName>
    </submittedName>
</protein>
<dbReference type="AlphaFoldDB" id="A0A1C0B2Q2"/>
<dbReference type="Proteomes" id="UP000093281">
    <property type="component" value="Unassembled WGS sequence"/>
</dbReference>
<dbReference type="RefSeq" id="WP_066187729.1">
    <property type="nucleotide sequence ID" value="NZ_LCUJ01000014.1"/>
</dbReference>
<evidence type="ECO:0000313" key="1">
    <source>
        <dbReference type="EMBL" id="OCL96495.1"/>
    </source>
</evidence>
<gene>
    <name evidence="1" type="ORF">AAX29_02034</name>
</gene>
<dbReference type="PATRIC" id="fig|544718.51.peg.2003"/>